<dbReference type="Proteomes" id="UP000543836">
    <property type="component" value="Unassembled WGS sequence"/>
</dbReference>
<accession>A0A7W6ZY04</accession>
<organism evidence="1 2">
    <name type="scientific">Rhizobium leucaenae</name>
    <dbReference type="NCBI Taxonomy" id="29450"/>
    <lineage>
        <taxon>Bacteria</taxon>
        <taxon>Pseudomonadati</taxon>
        <taxon>Pseudomonadota</taxon>
        <taxon>Alphaproteobacteria</taxon>
        <taxon>Hyphomicrobiales</taxon>
        <taxon>Rhizobiaceae</taxon>
        <taxon>Rhizobium/Agrobacterium group</taxon>
        <taxon>Rhizobium</taxon>
    </lineage>
</organism>
<evidence type="ECO:0000313" key="2">
    <source>
        <dbReference type="Proteomes" id="UP000543836"/>
    </source>
</evidence>
<dbReference type="AlphaFoldDB" id="A0A7W6ZY04"/>
<keyword evidence="2" id="KW-1185">Reference proteome</keyword>
<comment type="caution">
    <text evidence="1">The sequence shown here is derived from an EMBL/GenBank/DDBJ whole genome shotgun (WGS) entry which is preliminary data.</text>
</comment>
<proteinExistence type="predicted"/>
<gene>
    <name evidence="1" type="ORF">GGE60_004933</name>
</gene>
<name>A0A7W6ZY04_9HYPH</name>
<protein>
    <submittedName>
        <fullName evidence="1">Uncharacterized protein</fullName>
    </submittedName>
</protein>
<reference evidence="1 2" key="1">
    <citation type="submission" date="2020-08" db="EMBL/GenBank/DDBJ databases">
        <title>Genomic Encyclopedia of Type Strains, Phase IV (KMG-V): Genome sequencing to study the core and pangenomes of soil and plant-associated prokaryotes.</title>
        <authorList>
            <person name="Whitman W."/>
        </authorList>
    </citation>
    <scope>NUCLEOTIDE SEQUENCE [LARGE SCALE GENOMIC DNA]</scope>
    <source>
        <strain evidence="1 2">SEMIA 492</strain>
    </source>
</reference>
<evidence type="ECO:0000313" key="1">
    <source>
        <dbReference type="EMBL" id="MBB4570776.1"/>
    </source>
</evidence>
<dbReference type="EMBL" id="JACIIG010000016">
    <property type="protein sequence ID" value="MBB4570776.1"/>
    <property type="molecule type" value="Genomic_DNA"/>
</dbReference>
<sequence>MRCGVVKDLAVPAGLISAHNAGFGYAFCRAFPQSLRKSFPCSVSSDESDFLDTLNYLKSLRCDSGNYVKNDN</sequence>